<dbReference type="OMA" id="LAWPLEK"/>
<dbReference type="Proteomes" id="UP000195402">
    <property type="component" value="Unassembled WGS sequence"/>
</dbReference>
<proteinExistence type="predicted"/>
<evidence type="ECO:0000313" key="4">
    <source>
        <dbReference type="Proteomes" id="UP000195402"/>
    </source>
</evidence>
<dbReference type="InterPro" id="IPR052929">
    <property type="entry name" value="RNase_H-like_EbsB-rel"/>
</dbReference>
<dbReference type="InterPro" id="IPR026960">
    <property type="entry name" value="RVT-Znf"/>
</dbReference>
<protein>
    <submittedName>
        <fullName evidence="3">Reverse transcriptase zinc-binding domain</fullName>
    </submittedName>
</protein>
<keyword evidence="3" id="KW-0548">Nucleotidyltransferase</keyword>
<keyword evidence="4" id="KW-1185">Reference proteome</keyword>
<reference evidence="3 4" key="1">
    <citation type="journal article" date="2017" name="Mol. Plant">
        <title>The Genome of Medicinal Plant Macleaya cordata Provides New Insights into Benzylisoquinoline Alkaloids Metabolism.</title>
        <authorList>
            <person name="Liu X."/>
            <person name="Liu Y."/>
            <person name="Huang P."/>
            <person name="Ma Y."/>
            <person name="Qing Z."/>
            <person name="Tang Q."/>
            <person name="Cao H."/>
            <person name="Cheng P."/>
            <person name="Zheng Y."/>
            <person name="Yuan Z."/>
            <person name="Zhou Y."/>
            <person name="Liu J."/>
            <person name="Tang Z."/>
            <person name="Zhuo Y."/>
            <person name="Zhang Y."/>
            <person name="Yu L."/>
            <person name="Huang J."/>
            <person name="Yang P."/>
            <person name="Peng Q."/>
            <person name="Zhang J."/>
            <person name="Jiang W."/>
            <person name="Zhang Z."/>
            <person name="Lin K."/>
            <person name="Ro D.K."/>
            <person name="Chen X."/>
            <person name="Xiong X."/>
            <person name="Shang Y."/>
            <person name="Huang S."/>
            <person name="Zeng J."/>
        </authorList>
    </citation>
    <scope>NUCLEOTIDE SEQUENCE [LARGE SCALE GENOMIC DNA]</scope>
    <source>
        <strain evidence="4">cv. BLH2017</strain>
        <tissue evidence="3">Root</tissue>
    </source>
</reference>
<comment type="caution">
    <text evidence="3">The sequence shown here is derived from an EMBL/GenBank/DDBJ whole genome shotgun (WGS) entry which is preliminary data.</text>
</comment>
<dbReference type="GO" id="GO:0003964">
    <property type="term" value="F:RNA-directed DNA polymerase activity"/>
    <property type="evidence" value="ECO:0007669"/>
    <property type="project" value="UniProtKB-KW"/>
</dbReference>
<keyword evidence="3" id="KW-0695">RNA-directed DNA polymerase</keyword>
<dbReference type="PANTHER" id="PTHR47074">
    <property type="entry name" value="BNAC02G40300D PROTEIN"/>
    <property type="match status" value="1"/>
</dbReference>
<name>A0A200QU06_MACCD</name>
<sequence>MELVNGALLGKLVWKFISEPDSIWVQLLKARYLKGADFWLHKPPPTASCIWKGLIGMRDHVKQNIIWLIGNGCSVNVWTDPWVPSLPNFRLVPTVEAHSRVVWVKDLILVDSNSWNVQLISEIFSEFEVRAILSIRLPVVPGADRLVWSKSNNGQFSVKSFYKQLIIQAPSNSSSSSTIDPDFPWGKFWKLQGISPRVHMFLWRLLHNGIASRSNSSKFISEINADCPFCLCAIETRDHLLLHCSFSQAVWFASPLGLHFEDSSITIDTMLRNWIESEFGTEGIQLGASLLWCLWKARNRLVFDKIQPDILKIIDAACTLAKDYSAPFSEDVVDFVPGQNLTSHVRWIPPAPNSIKINVDGAFVFPRYSAAAVARNSEGALLGCITSVSECSSPIEAEAFAFLLGASFASRFHTERVIIEGDAKLVVQAISGTQEDIPWRIQSHISDLRHVLHRDDNLEFVFIKRDANCVAHSLAKFALDFTVSDVWLGPYPPSCLVAPIATDRESGCFDS</sequence>
<dbReference type="SUPFAM" id="SSF53098">
    <property type="entry name" value="Ribonuclease H-like"/>
    <property type="match status" value="1"/>
</dbReference>
<dbReference type="EMBL" id="MVGT01001066">
    <property type="protein sequence ID" value="OVA13930.1"/>
    <property type="molecule type" value="Genomic_DNA"/>
</dbReference>
<dbReference type="InterPro" id="IPR036397">
    <property type="entry name" value="RNaseH_sf"/>
</dbReference>
<dbReference type="Pfam" id="PF13456">
    <property type="entry name" value="RVT_3"/>
    <property type="match status" value="1"/>
</dbReference>
<keyword evidence="3" id="KW-0808">Transferase</keyword>
<evidence type="ECO:0000259" key="2">
    <source>
        <dbReference type="Pfam" id="PF13966"/>
    </source>
</evidence>
<dbReference type="Pfam" id="PF13966">
    <property type="entry name" value="zf-RVT"/>
    <property type="match status" value="1"/>
</dbReference>
<dbReference type="InterPro" id="IPR012337">
    <property type="entry name" value="RNaseH-like_sf"/>
</dbReference>
<dbReference type="InterPro" id="IPR044730">
    <property type="entry name" value="RNase_H-like_dom_plant"/>
</dbReference>
<dbReference type="GO" id="GO:0004523">
    <property type="term" value="F:RNA-DNA hybrid ribonuclease activity"/>
    <property type="evidence" value="ECO:0007669"/>
    <property type="project" value="InterPro"/>
</dbReference>
<accession>A0A200QU06</accession>
<dbReference type="InParanoid" id="A0A200QU06"/>
<dbReference type="Gene3D" id="3.30.420.10">
    <property type="entry name" value="Ribonuclease H-like superfamily/Ribonuclease H"/>
    <property type="match status" value="1"/>
</dbReference>
<evidence type="ECO:0000259" key="1">
    <source>
        <dbReference type="Pfam" id="PF13456"/>
    </source>
</evidence>
<organism evidence="3 4">
    <name type="scientific">Macleaya cordata</name>
    <name type="common">Five-seeded plume-poppy</name>
    <name type="synonym">Bocconia cordata</name>
    <dbReference type="NCBI Taxonomy" id="56857"/>
    <lineage>
        <taxon>Eukaryota</taxon>
        <taxon>Viridiplantae</taxon>
        <taxon>Streptophyta</taxon>
        <taxon>Embryophyta</taxon>
        <taxon>Tracheophyta</taxon>
        <taxon>Spermatophyta</taxon>
        <taxon>Magnoliopsida</taxon>
        <taxon>Ranunculales</taxon>
        <taxon>Papaveraceae</taxon>
        <taxon>Papaveroideae</taxon>
        <taxon>Macleaya</taxon>
    </lineage>
</organism>
<dbReference type="GO" id="GO:0003676">
    <property type="term" value="F:nucleic acid binding"/>
    <property type="evidence" value="ECO:0007669"/>
    <property type="project" value="InterPro"/>
</dbReference>
<dbReference type="OrthoDB" id="1112108at2759"/>
<dbReference type="CDD" id="cd06222">
    <property type="entry name" value="RNase_H_like"/>
    <property type="match status" value="1"/>
</dbReference>
<feature type="domain" description="RNase H type-1" evidence="1">
    <location>
        <begin position="358"/>
        <end position="478"/>
    </location>
</feature>
<evidence type="ECO:0000313" key="3">
    <source>
        <dbReference type="EMBL" id="OVA13930.1"/>
    </source>
</evidence>
<dbReference type="PANTHER" id="PTHR47074:SF11">
    <property type="entry name" value="REVERSE TRANSCRIPTASE-LIKE PROTEIN"/>
    <property type="match status" value="1"/>
</dbReference>
<gene>
    <name evidence="3" type="ORF">BVC80_1783g19</name>
</gene>
<feature type="domain" description="Reverse transcriptase zinc-binding" evidence="2">
    <location>
        <begin position="156"/>
        <end position="251"/>
    </location>
</feature>
<dbReference type="InterPro" id="IPR002156">
    <property type="entry name" value="RNaseH_domain"/>
</dbReference>
<dbReference type="AlphaFoldDB" id="A0A200QU06"/>